<sequence length="121" mass="13348">MSPMSQKPSYPREEPSWDGSARPEAPRKESAPRYEQQRRGPAPEPWQREEPPSEQAPAPRRPGEPARERRRRGGWGLGLAVVVGLCIVAALLAGMVLVAREQVLRSQAPPVTAPMAVQPVR</sequence>
<gene>
    <name evidence="3" type="ORF">SAMN05421547_107149</name>
</gene>
<dbReference type="AlphaFoldDB" id="A0A1H3M6W3"/>
<feature type="compositionally biased region" description="Basic and acidic residues" evidence="1">
    <location>
        <begin position="24"/>
        <end position="38"/>
    </location>
</feature>
<keyword evidence="2" id="KW-0472">Membrane</keyword>
<evidence type="ECO:0000256" key="2">
    <source>
        <dbReference type="SAM" id="Phobius"/>
    </source>
</evidence>
<reference evidence="3 4" key="1">
    <citation type="submission" date="2016-10" db="EMBL/GenBank/DDBJ databases">
        <authorList>
            <person name="de Groot N.N."/>
        </authorList>
    </citation>
    <scope>NUCLEOTIDE SEQUENCE [LARGE SCALE GENOMIC DNA]</scope>
    <source>
        <strain evidence="3 4">LMG 24775</strain>
    </source>
</reference>
<keyword evidence="2" id="KW-1133">Transmembrane helix</keyword>
<name>A0A1H3M6W3_9BURK</name>
<organism evidence="3 4">
    <name type="scientific">Delftia lacustris</name>
    <dbReference type="NCBI Taxonomy" id="558537"/>
    <lineage>
        <taxon>Bacteria</taxon>
        <taxon>Pseudomonadati</taxon>
        <taxon>Pseudomonadota</taxon>
        <taxon>Betaproteobacteria</taxon>
        <taxon>Burkholderiales</taxon>
        <taxon>Comamonadaceae</taxon>
        <taxon>Delftia</taxon>
    </lineage>
</organism>
<evidence type="ECO:0000256" key="1">
    <source>
        <dbReference type="SAM" id="MobiDB-lite"/>
    </source>
</evidence>
<evidence type="ECO:0000313" key="4">
    <source>
        <dbReference type="Proteomes" id="UP000183417"/>
    </source>
</evidence>
<evidence type="ECO:0000313" key="3">
    <source>
        <dbReference type="EMBL" id="SDY72467.1"/>
    </source>
</evidence>
<feature type="region of interest" description="Disordered" evidence="1">
    <location>
        <begin position="1"/>
        <end position="73"/>
    </location>
</feature>
<dbReference type="EMBL" id="FNPE01000007">
    <property type="protein sequence ID" value="SDY72467.1"/>
    <property type="molecule type" value="Genomic_DNA"/>
</dbReference>
<feature type="transmembrane region" description="Helical" evidence="2">
    <location>
        <begin position="77"/>
        <end position="99"/>
    </location>
</feature>
<keyword evidence="2" id="KW-0812">Transmembrane</keyword>
<proteinExistence type="predicted"/>
<protein>
    <submittedName>
        <fullName evidence="3">Uncharacterized protein</fullName>
    </submittedName>
</protein>
<dbReference type="Proteomes" id="UP000183417">
    <property type="component" value="Unassembled WGS sequence"/>
</dbReference>
<accession>A0A1H3M6W3</accession>